<gene>
    <name evidence="4" type="ORF">X975_04859</name>
</gene>
<dbReference type="SUPFAM" id="SSF57302">
    <property type="entry name" value="Snake toxin-like"/>
    <property type="match status" value="1"/>
</dbReference>
<dbReference type="PANTHER" id="PTHR33562:SF2">
    <property type="entry name" value="PROTEIN QUIVER"/>
    <property type="match status" value="1"/>
</dbReference>
<dbReference type="InterPro" id="IPR045860">
    <property type="entry name" value="Snake_toxin-like_sf"/>
</dbReference>
<dbReference type="Proteomes" id="UP000054359">
    <property type="component" value="Unassembled WGS sequence"/>
</dbReference>
<dbReference type="STRING" id="407821.A0A087SZE2"/>
<protein>
    <submittedName>
        <fullName evidence="4">Uncharacterized protein</fullName>
    </submittedName>
</protein>
<feature type="signal peptide" evidence="3">
    <location>
        <begin position="1"/>
        <end position="29"/>
    </location>
</feature>
<dbReference type="InterPro" id="IPR050975">
    <property type="entry name" value="Sleep_regulator"/>
</dbReference>
<dbReference type="OMA" id="VKMRYCH"/>
<accession>A0A087SZE2</accession>
<dbReference type="EMBL" id="KK112660">
    <property type="protein sequence ID" value="KFM58231.1"/>
    <property type="molecule type" value="Genomic_DNA"/>
</dbReference>
<sequence length="152" mass="17072">MAAFDNSTKCKVWLPLLVTFAFTIRTGFAIKCWECNSRYDRDCGDPFNNATFALTDCNQRNLEHFPQQQATVCRKILQKVRDDYRIVRGCGFLSSEKEGSDCFKRAGTFNVLIQYCSCDSDGCNAAPGTFNPHSWIGLLAGVVLSTIMMKVK</sequence>
<proteinExistence type="predicted"/>
<organism evidence="4 5">
    <name type="scientific">Stegodyphus mimosarum</name>
    <name type="common">African social velvet spider</name>
    <dbReference type="NCBI Taxonomy" id="407821"/>
    <lineage>
        <taxon>Eukaryota</taxon>
        <taxon>Metazoa</taxon>
        <taxon>Ecdysozoa</taxon>
        <taxon>Arthropoda</taxon>
        <taxon>Chelicerata</taxon>
        <taxon>Arachnida</taxon>
        <taxon>Araneae</taxon>
        <taxon>Araneomorphae</taxon>
        <taxon>Entelegynae</taxon>
        <taxon>Eresoidea</taxon>
        <taxon>Eresidae</taxon>
        <taxon>Stegodyphus</taxon>
    </lineage>
</organism>
<evidence type="ECO:0000256" key="2">
    <source>
        <dbReference type="ARBA" id="ARBA00023180"/>
    </source>
</evidence>
<keyword evidence="2" id="KW-0325">Glycoprotein</keyword>
<dbReference type="Pfam" id="PF17064">
    <property type="entry name" value="QVR"/>
    <property type="match status" value="1"/>
</dbReference>
<evidence type="ECO:0000313" key="4">
    <source>
        <dbReference type="EMBL" id="KFM58231.1"/>
    </source>
</evidence>
<feature type="non-terminal residue" evidence="4">
    <location>
        <position position="152"/>
    </location>
</feature>
<dbReference type="OrthoDB" id="6083863at2759"/>
<dbReference type="InterPro" id="IPR031424">
    <property type="entry name" value="QVR-like"/>
</dbReference>
<name>A0A087SZE2_STEMI</name>
<evidence type="ECO:0000256" key="1">
    <source>
        <dbReference type="ARBA" id="ARBA00022729"/>
    </source>
</evidence>
<dbReference type="AlphaFoldDB" id="A0A087SZE2"/>
<dbReference type="GO" id="GO:0030431">
    <property type="term" value="P:sleep"/>
    <property type="evidence" value="ECO:0007669"/>
    <property type="project" value="InterPro"/>
</dbReference>
<feature type="chain" id="PRO_5001829157" evidence="3">
    <location>
        <begin position="30"/>
        <end position="152"/>
    </location>
</feature>
<dbReference type="PANTHER" id="PTHR33562">
    <property type="entry name" value="ATILLA, ISOFORM B-RELATED-RELATED"/>
    <property type="match status" value="1"/>
</dbReference>
<keyword evidence="5" id="KW-1185">Reference proteome</keyword>
<reference evidence="4 5" key="1">
    <citation type="submission" date="2013-11" db="EMBL/GenBank/DDBJ databases">
        <title>Genome sequencing of Stegodyphus mimosarum.</title>
        <authorList>
            <person name="Bechsgaard J."/>
        </authorList>
    </citation>
    <scope>NUCLEOTIDE SEQUENCE [LARGE SCALE GENOMIC DNA]</scope>
</reference>
<dbReference type="GO" id="GO:0032222">
    <property type="term" value="P:regulation of synaptic transmission, cholinergic"/>
    <property type="evidence" value="ECO:0007669"/>
    <property type="project" value="InterPro"/>
</dbReference>
<evidence type="ECO:0000256" key="3">
    <source>
        <dbReference type="SAM" id="SignalP"/>
    </source>
</evidence>
<keyword evidence="1 3" id="KW-0732">Signal</keyword>
<evidence type="ECO:0000313" key="5">
    <source>
        <dbReference type="Proteomes" id="UP000054359"/>
    </source>
</evidence>